<evidence type="ECO:0000256" key="1">
    <source>
        <dbReference type="ARBA" id="ARBA00004141"/>
    </source>
</evidence>
<protein>
    <recommendedName>
        <fullName evidence="10">Transmembrane protein</fullName>
    </recommendedName>
</protein>
<dbReference type="GO" id="GO:0016020">
    <property type="term" value="C:membrane"/>
    <property type="evidence" value="ECO:0007669"/>
    <property type="project" value="UniProtKB-SubCell"/>
</dbReference>
<dbReference type="AlphaFoldDB" id="A0A414WHB0"/>
<dbReference type="RefSeq" id="WP_117959308.1">
    <property type="nucleotide sequence ID" value="NZ_CAXSNS010000016.1"/>
</dbReference>
<organism evidence="7 9">
    <name type="scientific">Bacteroides uniformis</name>
    <dbReference type="NCBI Taxonomy" id="820"/>
    <lineage>
        <taxon>Bacteria</taxon>
        <taxon>Pseudomonadati</taxon>
        <taxon>Bacteroidota</taxon>
        <taxon>Bacteroidia</taxon>
        <taxon>Bacteroidales</taxon>
        <taxon>Bacteroidaceae</taxon>
        <taxon>Bacteroides</taxon>
    </lineage>
</organism>
<evidence type="ECO:0000256" key="3">
    <source>
        <dbReference type="ARBA" id="ARBA00022989"/>
    </source>
</evidence>
<dbReference type="Proteomes" id="UP000283684">
    <property type="component" value="Unassembled WGS sequence"/>
</dbReference>
<dbReference type="EMBL" id="QSEE01000028">
    <property type="protein sequence ID" value="RGZ44221.1"/>
    <property type="molecule type" value="Genomic_DNA"/>
</dbReference>
<comment type="caution">
    <text evidence="7">The sequence shown here is derived from an EMBL/GenBank/DDBJ whole genome shotgun (WGS) entry which is preliminary data.</text>
</comment>
<feature type="transmembrane region" description="Helical" evidence="5">
    <location>
        <begin position="90"/>
        <end position="107"/>
    </location>
</feature>
<comment type="subcellular location">
    <subcellularLocation>
        <location evidence="1">Membrane</location>
        <topology evidence="1">Multi-pass membrane protein</topology>
    </subcellularLocation>
</comment>
<evidence type="ECO:0000313" key="6">
    <source>
        <dbReference type="EMBL" id="RGZ44221.1"/>
    </source>
</evidence>
<evidence type="ECO:0000313" key="8">
    <source>
        <dbReference type="Proteomes" id="UP000283684"/>
    </source>
</evidence>
<reference evidence="8 9" key="1">
    <citation type="submission" date="2018-08" db="EMBL/GenBank/DDBJ databases">
        <title>A genome reference for cultivated species of the human gut microbiota.</title>
        <authorList>
            <person name="Zou Y."/>
            <person name="Xue W."/>
            <person name="Luo G."/>
        </authorList>
    </citation>
    <scope>NUCLEOTIDE SEQUENCE [LARGE SCALE GENOMIC DNA]</scope>
    <source>
        <strain evidence="7 9">AM18-14LB</strain>
        <strain evidence="6 8">AM50-4</strain>
    </source>
</reference>
<feature type="transmembrane region" description="Helical" evidence="5">
    <location>
        <begin position="60"/>
        <end position="78"/>
    </location>
</feature>
<dbReference type="Pfam" id="PF05105">
    <property type="entry name" value="Phage_holin_4_1"/>
    <property type="match status" value="1"/>
</dbReference>
<dbReference type="EMBL" id="QRJL01000002">
    <property type="protein sequence ID" value="RHH33665.1"/>
    <property type="molecule type" value="Genomic_DNA"/>
</dbReference>
<evidence type="ECO:0000256" key="5">
    <source>
        <dbReference type="SAM" id="Phobius"/>
    </source>
</evidence>
<gene>
    <name evidence="7" type="ORF">DW216_05845</name>
    <name evidence="6" type="ORF">DW988_19115</name>
</gene>
<evidence type="ECO:0008006" key="10">
    <source>
        <dbReference type="Google" id="ProtNLM"/>
    </source>
</evidence>
<evidence type="ECO:0000256" key="4">
    <source>
        <dbReference type="ARBA" id="ARBA00023136"/>
    </source>
</evidence>
<evidence type="ECO:0000313" key="7">
    <source>
        <dbReference type="EMBL" id="RHH33665.1"/>
    </source>
</evidence>
<feature type="transmembrane region" description="Helical" evidence="5">
    <location>
        <begin position="29"/>
        <end position="48"/>
    </location>
</feature>
<keyword evidence="4 5" id="KW-0472">Membrane</keyword>
<sequence length="157" mass="17840">MYYLKNLFVGLVTSVAAYLHPVSGDIKSLIALFAVNFLFGLLAGLLANNEIFSLKKAFRCILEAMSFFMLVCAIYYIGEQKGNPDGSLQCVSFVTYSVFYFYGVNVLRNWKLLCRTGSTMYKCVSFLYYVVSVEFIKSVPFLSNYYQKGTKCENINQ</sequence>
<evidence type="ECO:0000313" key="9">
    <source>
        <dbReference type="Proteomes" id="UP000283766"/>
    </source>
</evidence>
<keyword evidence="2 5" id="KW-0812">Transmembrane</keyword>
<name>A0A414WHB0_BACUN</name>
<proteinExistence type="predicted"/>
<keyword evidence="3 5" id="KW-1133">Transmembrane helix</keyword>
<dbReference type="InterPro" id="IPR006480">
    <property type="entry name" value="Phage_holin_4_1"/>
</dbReference>
<evidence type="ECO:0000256" key="2">
    <source>
        <dbReference type="ARBA" id="ARBA00022692"/>
    </source>
</evidence>
<dbReference type="Proteomes" id="UP000283766">
    <property type="component" value="Unassembled WGS sequence"/>
</dbReference>
<accession>A0A414WHB0</accession>